<protein>
    <submittedName>
        <fullName evidence="2">Uncharacterized protein</fullName>
    </submittedName>
</protein>
<organism evidence="2 3">
    <name type="scientific">Kockovaella imperatae</name>
    <dbReference type="NCBI Taxonomy" id="4999"/>
    <lineage>
        <taxon>Eukaryota</taxon>
        <taxon>Fungi</taxon>
        <taxon>Dikarya</taxon>
        <taxon>Basidiomycota</taxon>
        <taxon>Agaricomycotina</taxon>
        <taxon>Tremellomycetes</taxon>
        <taxon>Tremellales</taxon>
        <taxon>Cuniculitremaceae</taxon>
        <taxon>Kockovaella</taxon>
    </lineage>
</organism>
<dbReference type="EMBL" id="NBSH01000012">
    <property type="protein sequence ID" value="ORX35034.1"/>
    <property type="molecule type" value="Genomic_DNA"/>
</dbReference>
<keyword evidence="3" id="KW-1185">Reference proteome</keyword>
<name>A0A1Y1UBW9_9TREE</name>
<feature type="chain" id="PRO_5012982695" evidence="1">
    <location>
        <begin position="25"/>
        <end position="104"/>
    </location>
</feature>
<keyword evidence="1" id="KW-0732">Signal</keyword>
<dbReference type="RefSeq" id="XP_021869250.1">
    <property type="nucleotide sequence ID" value="XM_022016645.1"/>
</dbReference>
<proteinExistence type="predicted"/>
<feature type="signal peptide" evidence="1">
    <location>
        <begin position="1"/>
        <end position="24"/>
    </location>
</feature>
<dbReference type="InParanoid" id="A0A1Y1UBW9"/>
<gene>
    <name evidence="2" type="ORF">BD324DRAFT_633670</name>
</gene>
<evidence type="ECO:0000256" key="1">
    <source>
        <dbReference type="SAM" id="SignalP"/>
    </source>
</evidence>
<comment type="caution">
    <text evidence="2">The sequence shown here is derived from an EMBL/GenBank/DDBJ whole genome shotgun (WGS) entry which is preliminary data.</text>
</comment>
<dbReference type="GeneID" id="33558454"/>
<dbReference type="Proteomes" id="UP000193218">
    <property type="component" value="Unassembled WGS sequence"/>
</dbReference>
<dbReference type="AlphaFoldDB" id="A0A1Y1UBW9"/>
<evidence type="ECO:0000313" key="3">
    <source>
        <dbReference type="Proteomes" id="UP000193218"/>
    </source>
</evidence>
<evidence type="ECO:0000313" key="2">
    <source>
        <dbReference type="EMBL" id="ORX35034.1"/>
    </source>
</evidence>
<reference evidence="2 3" key="1">
    <citation type="submission" date="2017-03" db="EMBL/GenBank/DDBJ databases">
        <title>Widespread Adenine N6-methylation of Active Genes in Fungi.</title>
        <authorList>
            <consortium name="DOE Joint Genome Institute"/>
            <person name="Mondo S.J."/>
            <person name="Dannebaum R.O."/>
            <person name="Kuo R.C."/>
            <person name="Louie K.B."/>
            <person name="Bewick A.J."/>
            <person name="Labutti K."/>
            <person name="Haridas S."/>
            <person name="Kuo A."/>
            <person name="Salamov A."/>
            <person name="Ahrendt S.R."/>
            <person name="Lau R."/>
            <person name="Bowen B.P."/>
            <person name="Lipzen A."/>
            <person name="Sullivan W."/>
            <person name="Andreopoulos W.B."/>
            <person name="Clum A."/>
            <person name="Lindquist E."/>
            <person name="Daum C."/>
            <person name="Northen T.R."/>
            <person name="Ramamoorthy G."/>
            <person name="Schmitz R.J."/>
            <person name="Gryganskyi A."/>
            <person name="Culley D."/>
            <person name="Magnuson J."/>
            <person name="James T.Y."/>
            <person name="O'Malley M.A."/>
            <person name="Stajich J.E."/>
            <person name="Spatafora J.W."/>
            <person name="Visel A."/>
            <person name="Grigoriev I.V."/>
        </authorList>
    </citation>
    <scope>NUCLEOTIDE SEQUENCE [LARGE SCALE GENOMIC DNA]</scope>
    <source>
        <strain evidence="2 3">NRRL Y-17943</strain>
    </source>
</reference>
<sequence>MGGIGHSLVVLALLLLAPLSIVSAVVASQGDNDESCQSRSLNEIVEPIRGECKEELGDREFYSQREVEHQVDKRGTKYVKQIEYSGKTFFDGSVVVAIGVHMGG</sequence>
<accession>A0A1Y1UBW9</accession>